<dbReference type="EMBL" id="JAOTGY010000007">
    <property type="protein sequence ID" value="MDB6258031.1"/>
    <property type="molecule type" value="Genomic_DNA"/>
</dbReference>
<evidence type="ECO:0000313" key="2">
    <source>
        <dbReference type="Proteomes" id="UP001141981"/>
    </source>
</evidence>
<reference evidence="1" key="1">
    <citation type="journal article" date="2022" name="Microorganisms">
        <title>Antibiotic Susceptibility, Resistance Gene Determinants and Corresponding Genomic Regions in Lactobacillus amylovorus Isolates Derived from Wild Boars and Domestic Pigs.</title>
        <authorList>
            <person name="Moravkova M."/>
            <person name="Kostovova I."/>
            <person name="Kavanova K."/>
            <person name="Pechar R."/>
            <person name="Stanek S."/>
            <person name="Brychta A."/>
            <person name="Zeman M."/>
            <person name="Kubasova T."/>
        </authorList>
    </citation>
    <scope>NUCLEOTIDE SEQUENCE</scope>
    <source>
        <strain evidence="1">M490A</strain>
    </source>
</reference>
<sequence length="108" mass="12445">MLKNFSIEQMKEIKRQKQLKEQQEYAENGKSTAYEAGQLVTIGDADCDYLDYKHFVVAQIARLGFKGYVAITGWDINELVEDLAEDDPSSTNWRDDVMDFFDGMEGNY</sequence>
<dbReference type="RefSeq" id="WP_013438266.1">
    <property type="nucleotide sequence ID" value="NZ_JAOTGY010000007.1"/>
</dbReference>
<reference evidence="1" key="2">
    <citation type="submission" date="2022-10" db="EMBL/GenBank/DDBJ databases">
        <authorList>
            <person name="Kostovova I."/>
            <person name="Moravkova M."/>
            <person name="Pechar R."/>
        </authorList>
    </citation>
    <scope>NUCLEOTIDE SEQUENCE</scope>
    <source>
        <strain evidence="1">M490A</strain>
    </source>
</reference>
<dbReference type="Proteomes" id="UP001141981">
    <property type="component" value="Unassembled WGS sequence"/>
</dbReference>
<comment type="caution">
    <text evidence="1">The sequence shown here is derived from an EMBL/GenBank/DDBJ whole genome shotgun (WGS) entry which is preliminary data.</text>
</comment>
<proteinExistence type="predicted"/>
<accession>A0A9X3W5N6</accession>
<evidence type="ECO:0000313" key="1">
    <source>
        <dbReference type="EMBL" id="MDB6258031.1"/>
    </source>
</evidence>
<organism evidence="1 2">
    <name type="scientific">Lactobacillus amylovorus</name>
    <dbReference type="NCBI Taxonomy" id="1604"/>
    <lineage>
        <taxon>Bacteria</taxon>
        <taxon>Bacillati</taxon>
        <taxon>Bacillota</taxon>
        <taxon>Bacilli</taxon>
        <taxon>Lactobacillales</taxon>
        <taxon>Lactobacillaceae</taxon>
        <taxon>Lactobacillus</taxon>
    </lineage>
</organism>
<protein>
    <submittedName>
        <fullName evidence="1">Uncharacterized protein</fullName>
    </submittedName>
</protein>
<name>A0A9X3W5N6_LACAM</name>
<dbReference type="AlphaFoldDB" id="A0A9X3W5N6"/>
<gene>
    <name evidence="1" type="ORF">ODU72_04970</name>
</gene>